<evidence type="ECO:0000313" key="4">
    <source>
        <dbReference type="EMBL" id="MEN2790206.1"/>
    </source>
</evidence>
<accession>A0ABU9Y340</accession>
<dbReference type="PROSITE" id="PS51352">
    <property type="entry name" value="THIOREDOXIN_2"/>
    <property type="match status" value="1"/>
</dbReference>
<evidence type="ECO:0000256" key="1">
    <source>
        <dbReference type="ARBA" id="ARBA00003565"/>
    </source>
</evidence>
<feature type="domain" description="Thioredoxin" evidence="3">
    <location>
        <begin position="85"/>
        <end position="242"/>
    </location>
</feature>
<dbReference type="CDD" id="cd03020">
    <property type="entry name" value="DsbA_DsbC_DsbG"/>
    <property type="match status" value="1"/>
</dbReference>
<dbReference type="InterPro" id="IPR018950">
    <property type="entry name" value="DiS-bond_isomerase_DsbC/G_N"/>
</dbReference>
<dbReference type="Gene3D" id="3.40.30.10">
    <property type="entry name" value="Glutaredoxin"/>
    <property type="match status" value="1"/>
</dbReference>
<evidence type="ECO:0000313" key="5">
    <source>
        <dbReference type="Proteomes" id="UP001419910"/>
    </source>
</evidence>
<reference evidence="4 5" key="1">
    <citation type="submission" date="2024-05" db="EMBL/GenBank/DDBJ databases">
        <authorList>
            <person name="Liu Q."/>
            <person name="Xin Y.-H."/>
        </authorList>
    </citation>
    <scope>NUCLEOTIDE SEQUENCE [LARGE SCALE GENOMIC DNA]</scope>
    <source>
        <strain evidence="4 5">CGMCC 1.10181</strain>
    </source>
</reference>
<keyword evidence="5" id="KW-1185">Reference proteome</keyword>
<evidence type="ECO:0000259" key="3">
    <source>
        <dbReference type="PROSITE" id="PS51352"/>
    </source>
</evidence>
<comment type="similarity">
    <text evidence="2">Belongs to the thioredoxin family. DsbC subfamily.</text>
</comment>
<dbReference type="InterPro" id="IPR012336">
    <property type="entry name" value="Thioredoxin-like_fold"/>
</dbReference>
<evidence type="ECO:0000256" key="2">
    <source>
        <dbReference type="RuleBase" id="RU364038"/>
    </source>
</evidence>
<comment type="function">
    <text evidence="1">May be required for disulfide bond formation in some proteins.</text>
</comment>
<dbReference type="InterPro" id="IPR033954">
    <property type="entry name" value="DiS-bond_Isoase_DsbC/G"/>
</dbReference>
<comment type="caution">
    <text evidence="4">The sequence shown here is derived from an EMBL/GenBank/DDBJ whole genome shotgun (WGS) entry which is preliminary data.</text>
</comment>
<protein>
    <recommendedName>
        <fullName evidence="2">Thiol:disulfide interchange protein</fullName>
    </recommendedName>
</protein>
<dbReference type="Proteomes" id="UP001419910">
    <property type="component" value="Unassembled WGS sequence"/>
</dbReference>
<dbReference type="Pfam" id="PF13098">
    <property type="entry name" value="Thioredoxin_2"/>
    <property type="match status" value="1"/>
</dbReference>
<keyword evidence="2" id="KW-0676">Redox-active center</keyword>
<dbReference type="InterPro" id="IPR036249">
    <property type="entry name" value="Thioredoxin-like_sf"/>
</dbReference>
<keyword evidence="2" id="KW-0574">Periplasm</keyword>
<keyword evidence="2" id="KW-0732">Signal</keyword>
<dbReference type="RefSeq" id="WP_343889119.1">
    <property type="nucleotide sequence ID" value="NZ_BAAAEH010000016.1"/>
</dbReference>
<proteinExistence type="inferred from homology"/>
<dbReference type="EMBL" id="JBDIME010000008">
    <property type="protein sequence ID" value="MEN2790206.1"/>
    <property type="molecule type" value="Genomic_DNA"/>
</dbReference>
<comment type="subcellular location">
    <subcellularLocation>
        <location evidence="2">Periplasm</location>
    </subcellularLocation>
</comment>
<dbReference type="SUPFAM" id="SSF52833">
    <property type="entry name" value="Thioredoxin-like"/>
    <property type="match status" value="1"/>
</dbReference>
<dbReference type="PANTHER" id="PTHR35272:SF3">
    <property type="entry name" value="THIOL:DISULFIDE INTERCHANGE PROTEIN DSBC"/>
    <property type="match status" value="1"/>
</dbReference>
<gene>
    <name evidence="4" type="ORF">ABC974_11260</name>
</gene>
<organism evidence="4 5">
    <name type="scientific">Sphingomonas oligophenolica</name>
    <dbReference type="NCBI Taxonomy" id="301154"/>
    <lineage>
        <taxon>Bacteria</taxon>
        <taxon>Pseudomonadati</taxon>
        <taxon>Pseudomonadota</taxon>
        <taxon>Alphaproteobacteria</taxon>
        <taxon>Sphingomonadales</taxon>
        <taxon>Sphingomonadaceae</taxon>
        <taxon>Sphingomonas</taxon>
    </lineage>
</organism>
<dbReference type="Pfam" id="PF10411">
    <property type="entry name" value="DsbC_N"/>
    <property type="match status" value="1"/>
</dbReference>
<name>A0ABU9Y340_9SPHN</name>
<sequence>MTFGPSATAQSASMAKQSDTAPLSAAAEAAQQKLQQTFANLKFEDFGPAPINGPIYQATAGGRIIYYAPDSEQILFAAVYDKNGVNITALAQDASARKKLGALDPAKALVIGPAGAPTVIEFTDPECPYCRALEKFWIAKAAEGKPVRRLIYFVSGIHPQAAAKSEHILCSPDKEAEFKSIYGGAQPAVLRKCATGHAKVEADAIAVQKIGITGTPTLIVDGKLVSGFQQGELEQFLADHSAKIDAKH</sequence>
<dbReference type="InterPro" id="IPR051470">
    <property type="entry name" value="Thiol:disulfide_interchange"/>
</dbReference>
<comment type="function">
    <text evidence="2">Required for disulfide bond formation in some periplasmic proteins. Acts by transferring its disulfide bond to other proteins and is reduced in the process.</text>
</comment>
<dbReference type="InterPro" id="IPR013766">
    <property type="entry name" value="Thioredoxin_domain"/>
</dbReference>
<dbReference type="PANTHER" id="PTHR35272">
    <property type="entry name" value="THIOL:DISULFIDE INTERCHANGE PROTEIN DSBC-RELATED"/>
    <property type="match status" value="1"/>
</dbReference>